<feature type="domain" description="MULE transposase" evidence="1">
    <location>
        <begin position="127"/>
        <end position="214"/>
    </location>
</feature>
<reference evidence="3" key="2">
    <citation type="submission" date="2025-08" db="UniProtKB">
        <authorList>
            <consortium name="RefSeq"/>
        </authorList>
    </citation>
    <scope>IDENTIFICATION</scope>
    <source>
        <tissue evidence="3">Whole plant</tissue>
    </source>
</reference>
<gene>
    <name evidence="3" type="primary">LOC107461382</name>
</gene>
<dbReference type="PANTHER" id="PTHR31973">
    <property type="entry name" value="POLYPROTEIN, PUTATIVE-RELATED"/>
    <property type="match status" value="1"/>
</dbReference>
<dbReference type="Proteomes" id="UP000515211">
    <property type="component" value="Chromosome 8"/>
</dbReference>
<evidence type="ECO:0000313" key="2">
    <source>
        <dbReference type="Proteomes" id="UP000515211"/>
    </source>
</evidence>
<proteinExistence type="predicted"/>
<dbReference type="GeneID" id="107461382"/>
<dbReference type="InterPro" id="IPR018289">
    <property type="entry name" value="MULE_transposase_dom"/>
</dbReference>
<sequence length="258" mass="29366">MSQDHAQLDSKVICHHIYPMVQANATICIKVLQGSVESAYGYKVSYKKVWHAKQKAIAKIYGDREESYDQLEDISTHCTIVDLQTRPNYVGNTLDRHSVIFHQVFWSFPSCVEAFKHCVPLVSVVGIHLYGKYARTLLMGIAQDGNNNILPIAFAIVKRENTDSWFFFLSNLKRHVTTQPRILLISDRHAAIKAALERAGCGWKHNVYYVRHIASNFATSFKSKEAKRHLVNAAYSKTQELAQYYIELISSEDTVTSP</sequence>
<organism evidence="2 3">
    <name type="scientific">Arachis duranensis</name>
    <name type="common">Wild peanut</name>
    <dbReference type="NCBI Taxonomy" id="130453"/>
    <lineage>
        <taxon>Eukaryota</taxon>
        <taxon>Viridiplantae</taxon>
        <taxon>Streptophyta</taxon>
        <taxon>Embryophyta</taxon>
        <taxon>Tracheophyta</taxon>
        <taxon>Spermatophyta</taxon>
        <taxon>Magnoliopsida</taxon>
        <taxon>eudicotyledons</taxon>
        <taxon>Gunneridae</taxon>
        <taxon>Pentapetalae</taxon>
        <taxon>rosids</taxon>
        <taxon>fabids</taxon>
        <taxon>Fabales</taxon>
        <taxon>Fabaceae</taxon>
        <taxon>Papilionoideae</taxon>
        <taxon>50 kb inversion clade</taxon>
        <taxon>dalbergioids sensu lato</taxon>
        <taxon>Dalbergieae</taxon>
        <taxon>Pterocarpus clade</taxon>
        <taxon>Arachis</taxon>
    </lineage>
</organism>
<accession>A0A6P4B804</accession>
<protein>
    <submittedName>
        <fullName evidence="3">Uncharacterized protein LOC107461382</fullName>
    </submittedName>
</protein>
<dbReference type="Pfam" id="PF10551">
    <property type="entry name" value="MULE"/>
    <property type="match status" value="1"/>
</dbReference>
<dbReference type="PANTHER" id="PTHR31973:SF195">
    <property type="entry name" value="MUDR FAMILY TRANSPOSASE"/>
    <property type="match status" value="1"/>
</dbReference>
<dbReference type="AlphaFoldDB" id="A0A6P4B804"/>
<evidence type="ECO:0000313" key="3">
    <source>
        <dbReference type="RefSeq" id="XP_015935344.1"/>
    </source>
</evidence>
<keyword evidence="2" id="KW-1185">Reference proteome</keyword>
<name>A0A6P4B804_ARADU</name>
<evidence type="ECO:0000259" key="1">
    <source>
        <dbReference type="Pfam" id="PF10551"/>
    </source>
</evidence>
<dbReference type="KEGG" id="adu:107461382"/>
<reference evidence="2" key="1">
    <citation type="journal article" date="2016" name="Nat. Genet.">
        <title>The genome sequences of Arachis duranensis and Arachis ipaensis, the diploid ancestors of cultivated peanut.</title>
        <authorList>
            <person name="Bertioli D.J."/>
            <person name="Cannon S.B."/>
            <person name="Froenicke L."/>
            <person name="Huang G."/>
            <person name="Farmer A.D."/>
            <person name="Cannon E.K."/>
            <person name="Liu X."/>
            <person name="Gao D."/>
            <person name="Clevenger J."/>
            <person name="Dash S."/>
            <person name="Ren L."/>
            <person name="Moretzsohn M.C."/>
            <person name="Shirasawa K."/>
            <person name="Huang W."/>
            <person name="Vidigal B."/>
            <person name="Abernathy B."/>
            <person name="Chu Y."/>
            <person name="Niederhuth C.E."/>
            <person name="Umale P."/>
            <person name="Araujo A.C."/>
            <person name="Kozik A."/>
            <person name="Kim K.D."/>
            <person name="Burow M.D."/>
            <person name="Varshney R.K."/>
            <person name="Wang X."/>
            <person name="Zhang X."/>
            <person name="Barkley N."/>
            <person name="Guimaraes P.M."/>
            <person name="Isobe S."/>
            <person name="Guo B."/>
            <person name="Liao B."/>
            <person name="Stalker H.T."/>
            <person name="Schmitz R.J."/>
            <person name="Scheffler B.E."/>
            <person name="Leal-Bertioli S.C."/>
            <person name="Xun X."/>
            <person name="Jackson S.A."/>
            <person name="Michelmore R."/>
            <person name="Ozias-Akins P."/>
        </authorList>
    </citation>
    <scope>NUCLEOTIDE SEQUENCE [LARGE SCALE GENOMIC DNA]</scope>
    <source>
        <strain evidence="2">cv. V14167</strain>
    </source>
</reference>
<dbReference type="RefSeq" id="XP_015935344.1">
    <property type="nucleotide sequence ID" value="XM_016079858.1"/>
</dbReference>